<evidence type="ECO:0000256" key="1">
    <source>
        <dbReference type="SAM" id="SignalP"/>
    </source>
</evidence>
<feature type="signal peptide" evidence="1">
    <location>
        <begin position="1"/>
        <end position="19"/>
    </location>
</feature>
<protein>
    <submittedName>
        <fullName evidence="2">DUF1326 domain-containing protein</fullName>
    </submittedName>
</protein>
<evidence type="ECO:0000313" key="2">
    <source>
        <dbReference type="EMBL" id="MBI3540276.1"/>
    </source>
</evidence>
<gene>
    <name evidence="2" type="ORF">HY076_08395</name>
</gene>
<reference evidence="2" key="1">
    <citation type="submission" date="2020-07" db="EMBL/GenBank/DDBJ databases">
        <title>Huge and variable diversity of episymbiotic CPR bacteria and DPANN archaea in groundwater ecosystems.</title>
        <authorList>
            <person name="He C.Y."/>
            <person name="Keren R."/>
            <person name="Whittaker M."/>
            <person name="Farag I.F."/>
            <person name="Doudna J."/>
            <person name="Cate J.H.D."/>
            <person name="Banfield J.F."/>
        </authorList>
    </citation>
    <scope>NUCLEOTIDE SEQUENCE</scope>
    <source>
        <strain evidence="2">NC_groundwater_928_Pr1_S-0.2um_72_17</strain>
    </source>
</reference>
<sequence length="252" mass="26678">MKAVFAACLLVAIAVPAMAATMPAGAAPEWSMNATAIEACSCPMFCQCYFATEPAGHSMAGMAGMEGHGEEHFCKFNNAYKVNKGSYGATKLDGAKFWIYGDLGGDFTKGQMNLCVVTFDKATTKEQREGIGAICGKLFPVTWKSMSTAEGDIEWMAGNGEAHATLDGGKTAEVKLSSASLNPNAKGKPMVIQNLKYWGAPRNDGFVLMPNTVEALRTGDKAYEFKGTNGFMITVDLNSKDFAAAAPAKSGM</sequence>
<keyword evidence="1" id="KW-0732">Signal</keyword>
<dbReference type="Pfam" id="PF07040">
    <property type="entry name" value="DUF1326"/>
    <property type="match status" value="1"/>
</dbReference>
<evidence type="ECO:0000313" key="3">
    <source>
        <dbReference type="Proteomes" id="UP000807850"/>
    </source>
</evidence>
<comment type="caution">
    <text evidence="2">The sequence shown here is derived from an EMBL/GenBank/DDBJ whole genome shotgun (WGS) entry which is preliminary data.</text>
</comment>
<dbReference type="InterPro" id="IPR009758">
    <property type="entry name" value="DUF1326"/>
</dbReference>
<dbReference type="Proteomes" id="UP000807850">
    <property type="component" value="Unassembled WGS sequence"/>
</dbReference>
<dbReference type="EMBL" id="JACQAY010000278">
    <property type="protein sequence ID" value="MBI3540276.1"/>
    <property type="molecule type" value="Genomic_DNA"/>
</dbReference>
<feature type="chain" id="PRO_5039030059" evidence="1">
    <location>
        <begin position="20"/>
        <end position="252"/>
    </location>
</feature>
<proteinExistence type="predicted"/>
<dbReference type="AlphaFoldDB" id="A0A9D6QKJ9"/>
<organism evidence="2 3">
    <name type="scientific">Eiseniibacteriota bacterium</name>
    <dbReference type="NCBI Taxonomy" id="2212470"/>
    <lineage>
        <taxon>Bacteria</taxon>
        <taxon>Candidatus Eiseniibacteriota</taxon>
    </lineage>
</organism>
<name>A0A9D6QKJ9_UNCEI</name>
<accession>A0A9D6QKJ9</accession>